<dbReference type="Pfam" id="PF08379">
    <property type="entry name" value="Bact_transglu_N"/>
    <property type="match status" value="1"/>
</dbReference>
<dbReference type="Gene3D" id="3.10.620.30">
    <property type="match status" value="1"/>
</dbReference>
<keyword evidence="3" id="KW-1185">Reference proteome</keyword>
<accession>A0ABW1G4M4</accession>
<sequence length="280" mass="30293">MGSRLRIRHVTRVGYAAPASSSYNELRMTPPTLPTQTVLDARVTVKPHAPVWSYWDYWGTQVSVFDLPEQHTVLEVEAGSLVETAPPAPLAAPPSRELIAAEAADSRLTEYLSPTPRTTVPDRLAALARQTTAGLDAHEAAAAVVDLVRGRVTYTPGSTGVHSGALDVWEQGAGVCQDFAHLTAALLRASGLPARYVSGYLHPQSEAERGRPVEGQSHAWVEYWAGEWVGQDPTNGTRPGESHVVVARGREYGDVPPHKGVYHGPPGEQPFVRVEFTRLS</sequence>
<organism evidence="2 3">
    <name type="scientific">Streptacidiphilus monticola</name>
    <dbReference type="NCBI Taxonomy" id="2161674"/>
    <lineage>
        <taxon>Bacteria</taxon>
        <taxon>Bacillati</taxon>
        <taxon>Actinomycetota</taxon>
        <taxon>Actinomycetes</taxon>
        <taxon>Kitasatosporales</taxon>
        <taxon>Streptomycetaceae</taxon>
        <taxon>Streptacidiphilus</taxon>
    </lineage>
</organism>
<dbReference type="SUPFAM" id="SSF54001">
    <property type="entry name" value="Cysteine proteinases"/>
    <property type="match status" value="1"/>
</dbReference>
<evidence type="ECO:0000313" key="3">
    <source>
        <dbReference type="Proteomes" id="UP001596174"/>
    </source>
</evidence>
<reference evidence="3" key="1">
    <citation type="journal article" date="2019" name="Int. J. Syst. Evol. Microbiol.">
        <title>The Global Catalogue of Microorganisms (GCM) 10K type strain sequencing project: providing services to taxonomists for standard genome sequencing and annotation.</title>
        <authorList>
            <consortium name="The Broad Institute Genomics Platform"/>
            <consortium name="The Broad Institute Genome Sequencing Center for Infectious Disease"/>
            <person name="Wu L."/>
            <person name="Ma J."/>
        </authorList>
    </citation>
    <scope>NUCLEOTIDE SEQUENCE [LARGE SCALE GENOMIC DNA]</scope>
    <source>
        <strain evidence="3">JCM 4816</strain>
    </source>
</reference>
<dbReference type="SMART" id="SM00460">
    <property type="entry name" value="TGc"/>
    <property type="match status" value="1"/>
</dbReference>
<gene>
    <name evidence="2" type="ORF">ACFP3V_16230</name>
</gene>
<dbReference type="RefSeq" id="WP_380583929.1">
    <property type="nucleotide sequence ID" value="NZ_JBHSQJ010000064.1"/>
</dbReference>
<dbReference type="EMBL" id="JBHSQJ010000064">
    <property type="protein sequence ID" value="MFC5908756.1"/>
    <property type="molecule type" value="Genomic_DNA"/>
</dbReference>
<comment type="caution">
    <text evidence="2">The sequence shown here is derived from an EMBL/GenBank/DDBJ whole genome shotgun (WGS) entry which is preliminary data.</text>
</comment>
<dbReference type="PANTHER" id="PTHR33490">
    <property type="entry name" value="BLR5614 PROTEIN-RELATED"/>
    <property type="match status" value="1"/>
</dbReference>
<dbReference type="Proteomes" id="UP001596174">
    <property type="component" value="Unassembled WGS sequence"/>
</dbReference>
<dbReference type="InterPro" id="IPR038765">
    <property type="entry name" value="Papain-like_cys_pep_sf"/>
</dbReference>
<evidence type="ECO:0000259" key="1">
    <source>
        <dbReference type="SMART" id="SM00460"/>
    </source>
</evidence>
<dbReference type="Pfam" id="PF01841">
    <property type="entry name" value="Transglut_core"/>
    <property type="match status" value="1"/>
</dbReference>
<dbReference type="InterPro" id="IPR013589">
    <property type="entry name" value="Bac_transglu_N"/>
</dbReference>
<dbReference type="PANTHER" id="PTHR33490:SF6">
    <property type="entry name" value="SLL1049 PROTEIN"/>
    <property type="match status" value="1"/>
</dbReference>
<dbReference type="InterPro" id="IPR002931">
    <property type="entry name" value="Transglutaminase-like"/>
</dbReference>
<proteinExistence type="predicted"/>
<feature type="domain" description="Transglutaminase-like" evidence="1">
    <location>
        <begin position="168"/>
        <end position="235"/>
    </location>
</feature>
<name>A0ABW1G4M4_9ACTN</name>
<evidence type="ECO:0000313" key="2">
    <source>
        <dbReference type="EMBL" id="MFC5908756.1"/>
    </source>
</evidence>
<protein>
    <submittedName>
        <fullName evidence="2">Transglutaminase domain-containing protein</fullName>
    </submittedName>
</protein>